<dbReference type="PANTHER" id="PTHR13069:SF21">
    <property type="entry name" value="ALKYLATED DNA REPAIR PROTEIN ALKB HOMOLOG 8"/>
    <property type="match status" value="1"/>
</dbReference>
<dbReference type="InterPro" id="IPR051422">
    <property type="entry name" value="AlkB_tRNA_MeTrf/Diox"/>
</dbReference>
<evidence type="ECO:0000259" key="4">
    <source>
        <dbReference type="Pfam" id="PF08241"/>
    </source>
</evidence>
<accession>A0A8E2EJQ4</accession>
<feature type="compositionally biased region" description="Polar residues" evidence="3">
    <location>
        <begin position="221"/>
        <end position="235"/>
    </location>
</feature>
<dbReference type="Pfam" id="PF08241">
    <property type="entry name" value="Methyltransf_11"/>
    <property type="match status" value="1"/>
</dbReference>
<evidence type="ECO:0000256" key="2">
    <source>
        <dbReference type="ARBA" id="ARBA00022679"/>
    </source>
</evidence>
<feature type="region of interest" description="Disordered" evidence="3">
    <location>
        <begin position="182"/>
        <end position="248"/>
    </location>
</feature>
<keyword evidence="6" id="KW-1185">Reference proteome</keyword>
<evidence type="ECO:0000313" key="5">
    <source>
        <dbReference type="EMBL" id="OCK85306.1"/>
    </source>
</evidence>
<dbReference type="CDD" id="cd02440">
    <property type="entry name" value="AdoMet_MTases"/>
    <property type="match status" value="1"/>
</dbReference>
<dbReference type="GO" id="GO:0005634">
    <property type="term" value="C:nucleus"/>
    <property type="evidence" value="ECO:0007669"/>
    <property type="project" value="TreeGrafter"/>
</dbReference>
<dbReference type="Gene3D" id="3.40.50.150">
    <property type="entry name" value="Vaccinia Virus protein VP39"/>
    <property type="match status" value="1"/>
</dbReference>
<dbReference type="GO" id="GO:0000049">
    <property type="term" value="F:tRNA binding"/>
    <property type="evidence" value="ECO:0007669"/>
    <property type="project" value="TreeGrafter"/>
</dbReference>
<evidence type="ECO:0000313" key="6">
    <source>
        <dbReference type="Proteomes" id="UP000250266"/>
    </source>
</evidence>
<organism evidence="5 6">
    <name type="scientific">Lepidopterella palustris CBS 459.81</name>
    <dbReference type="NCBI Taxonomy" id="1314670"/>
    <lineage>
        <taxon>Eukaryota</taxon>
        <taxon>Fungi</taxon>
        <taxon>Dikarya</taxon>
        <taxon>Ascomycota</taxon>
        <taxon>Pezizomycotina</taxon>
        <taxon>Dothideomycetes</taxon>
        <taxon>Pleosporomycetidae</taxon>
        <taxon>Mytilinidiales</taxon>
        <taxon>Argynnaceae</taxon>
        <taxon>Lepidopterella</taxon>
    </lineage>
</organism>
<keyword evidence="1 5" id="KW-0489">Methyltransferase</keyword>
<dbReference type="GO" id="GO:0002098">
    <property type="term" value="P:tRNA wobble uridine modification"/>
    <property type="evidence" value="ECO:0007669"/>
    <property type="project" value="TreeGrafter"/>
</dbReference>
<keyword evidence="2 5" id="KW-0808">Transferase</keyword>
<dbReference type="InterPro" id="IPR029063">
    <property type="entry name" value="SAM-dependent_MTases_sf"/>
</dbReference>
<name>A0A8E2EJQ4_9PEZI</name>
<gene>
    <name evidence="5" type="ORF">K432DRAFT_377787</name>
</gene>
<sequence>MTDLSERADAYEAEHVHAVYEQIASHFSSTRYKPWPIVEQFLKGIPDGSIGVDVGCGNGKYLAVNPNVFVVGSDRSTNLVKIAAKKQPHAAIVADILNLPHPLACFDFAISIAVVHHLSTPSRRVEAVKAVLDLLTPSLSRIEDGLSLRNRAGGRALMYVWALEQKDSRRGWDEGHEQDVMVPWVMKGNNQTKKDKCHKKNKNRDPKQVAGSVSEPFALNKESSASSQPINGNTENADKHQNTADQQESKTFQRYYHLYRKGELEHDIVEAGGTVIDSGYEKDNWWAIATRNSSD</sequence>
<protein>
    <submittedName>
        <fullName evidence="5">Uracil-5--methyltransferase TRM9</fullName>
    </submittedName>
</protein>
<dbReference type="SUPFAM" id="SSF53335">
    <property type="entry name" value="S-adenosyl-L-methionine-dependent methyltransferases"/>
    <property type="match status" value="1"/>
</dbReference>
<dbReference type="GO" id="GO:0030488">
    <property type="term" value="P:tRNA methylation"/>
    <property type="evidence" value="ECO:0007669"/>
    <property type="project" value="TreeGrafter"/>
</dbReference>
<dbReference type="GO" id="GO:0106335">
    <property type="term" value="F:tRNA (5-carboxymethyluridine(34)-5-O)-methyltransferase activity"/>
    <property type="evidence" value="ECO:0007669"/>
    <property type="project" value="TreeGrafter"/>
</dbReference>
<dbReference type="Proteomes" id="UP000250266">
    <property type="component" value="Unassembled WGS sequence"/>
</dbReference>
<dbReference type="InterPro" id="IPR013216">
    <property type="entry name" value="Methyltransf_11"/>
</dbReference>
<dbReference type="AlphaFoldDB" id="A0A8E2EJQ4"/>
<evidence type="ECO:0000256" key="1">
    <source>
        <dbReference type="ARBA" id="ARBA00022603"/>
    </source>
</evidence>
<dbReference type="EMBL" id="KV744821">
    <property type="protein sequence ID" value="OCK85306.1"/>
    <property type="molecule type" value="Genomic_DNA"/>
</dbReference>
<dbReference type="PANTHER" id="PTHR13069">
    <property type="entry name" value="ALKYLATED DNA REPAIR PROTEIN ALKB HOMOLOG 8"/>
    <property type="match status" value="1"/>
</dbReference>
<proteinExistence type="predicted"/>
<dbReference type="GO" id="GO:0005737">
    <property type="term" value="C:cytoplasm"/>
    <property type="evidence" value="ECO:0007669"/>
    <property type="project" value="TreeGrafter"/>
</dbReference>
<reference evidence="5 6" key="1">
    <citation type="journal article" date="2016" name="Nat. Commun.">
        <title>Ectomycorrhizal ecology is imprinted in the genome of the dominant symbiotic fungus Cenococcum geophilum.</title>
        <authorList>
            <consortium name="DOE Joint Genome Institute"/>
            <person name="Peter M."/>
            <person name="Kohler A."/>
            <person name="Ohm R.A."/>
            <person name="Kuo A."/>
            <person name="Krutzmann J."/>
            <person name="Morin E."/>
            <person name="Arend M."/>
            <person name="Barry K.W."/>
            <person name="Binder M."/>
            <person name="Choi C."/>
            <person name="Clum A."/>
            <person name="Copeland A."/>
            <person name="Grisel N."/>
            <person name="Haridas S."/>
            <person name="Kipfer T."/>
            <person name="LaButti K."/>
            <person name="Lindquist E."/>
            <person name="Lipzen A."/>
            <person name="Maire R."/>
            <person name="Meier B."/>
            <person name="Mihaltcheva S."/>
            <person name="Molinier V."/>
            <person name="Murat C."/>
            <person name="Poggeler S."/>
            <person name="Quandt C.A."/>
            <person name="Sperisen C."/>
            <person name="Tritt A."/>
            <person name="Tisserant E."/>
            <person name="Crous P.W."/>
            <person name="Henrissat B."/>
            <person name="Nehls U."/>
            <person name="Egli S."/>
            <person name="Spatafora J.W."/>
            <person name="Grigoriev I.V."/>
            <person name="Martin F.M."/>
        </authorList>
    </citation>
    <scope>NUCLEOTIDE SEQUENCE [LARGE SCALE GENOMIC DNA]</scope>
    <source>
        <strain evidence="5 6">CBS 459.81</strain>
    </source>
</reference>
<evidence type="ECO:0000256" key="3">
    <source>
        <dbReference type="SAM" id="MobiDB-lite"/>
    </source>
</evidence>
<feature type="domain" description="Methyltransferase type 11" evidence="4">
    <location>
        <begin position="52"/>
        <end position="132"/>
    </location>
</feature>
<dbReference type="OrthoDB" id="271595at2759"/>
<dbReference type="GO" id="GO:0008757">
    <property type="term" value="F:S-adenosylmethionine-dependent methyltransferase activity"/>
    <property type="evidence" value="ECO:0007669"/>
    <property type="project" value="InterPro"/>
</dbReference>